<name>A0ABU2H0Z2_9ACTN</name>
<evidence type="ECO:0000313" key="1">
    <source>
        <dbReference type="EMBL" id="MDS1268961.1"/>
    </source>
</evidence>
<sequence>MTGPQEEPRGLGAAETHRLAKQLRVAASGTTIVLPTRARPMGGGEHV</sequence>
<comment type="caution">
    <text evidence="1">The sequence shown here is derived from an EMBL/GenBank/DDBJ whole genome shotgun (WGS) entry which is preliminary data.</text>
</comment>
<dbReference type="EMBL" id="JAVLVT010000001">
    <property type="protein sequence ID" value="MDS1268961.1"/>
    <property type="molecule type" value="Genomic_DNA"/>
</dbReference>
<protein>
    <submittedName>
        <fullName evidence="1">Uncharacterized protein</fullName>
    </submittedName>
</protein>
<dbReference type="Proteomes" id="UP001250214">
    <property type="component" value="Unassembled WGS sequence"/>
</dbReference>
<accession>A0ABU2H0Z2</accession>
<gene>
    <name evidence="1" type="ORF">RIF23_01490</name>
</gene>
<keyword evidence="2" id="KW-1185">Reference proteome</keyword>
<reference evidence="2" key="1">
    <citation type="submission" date="2023-07" db="EMBL/GenBank/DDBJ databases">
        <title>Novel species in the genus Lipingzhangella isolated from Sambhar Salt Lake.</title>
        <authorList>
            <person name="Jiya N."/>
            <person name="Kajale S."/>
            <person name="Sharma A."/>
        </authorList>
    </citation>
    <scope>NUCLEOTIDE SEQUENCE [LARGE SCALE GENOMIC DNA]</scope>
    <source>
        <strain evidence="2">LS1_29</strain>
    </source>
</reference>
<evidence type="ECO:0000313" key="2">
    <source>
        <dbReference type="Proteomes" id="UP001250214"/>
    </source>
</evidence>
<proteinExistence type="predicted"/>
<organism evidence="1 2">
    <name type="scientific">Lipingzhangella rawalii</name>
    <dbReference type="NCBI Taxonomy" id="2055835"/>
    <lineage>
        <taxon>Bacteria</taxon>
        <taxon>Bacillati</taxon>
        <taxon>Actinomycetota</taxon>
        <taxon>Actinomycetes</taxon>
        <taxon>Streptosporangiales</taxon>
        <taxon>Nocardiopsidaceae</taxon>
        <taxon>Lipingzhangella</taxon>
    </lineage>
</organism>